<feature type="compositionally biased region" description="Polar residues" evidence="1">
    <location>
        <begin position="153"/>
        <end position="169"/>
    </location>
</feature>
<keyword evidence="3" id="KW-1185">Reference proteome</keyword>
<keyword evidence="2" id="KW-0547">Nucleotide-binding</keyword>
<keyword evidence="2" id="KW-0347">Helicase</keyword>
<evidence type="ECO:0000313" key="3">
    <source>
        <dbReference type="Proteomes" id="UP000710815"/>
    </source>
</evidence>
<feature type="region of interest" description="Disordered" evidence="1">
    <location>
        <begin position="1"/>
        <end position="37"/>
    </location>
</feature>
<gene>
    <name evidence="2" type="ORF">JS533_005195</name>
</gene>
<dbReference type="EMBL" id="JAFEJT020000015">
    <property type="protein sequence ID" value="MCH9275669.1"/>
    <property type="molecule type" value="Genomic_DNA"/>
</dbReference>
<dbReference type="RefSeq" id="WP_241513430.1">
    <property type="nucleotide sequence ID" value="NZ_JAFEJT020000015.1"/>
</dbReference>
<evidence type="ECO:0000313" key="2">
    <source>
        <dbReference type="EMBL" id="MCH9275669.1"/>
    </source>
</evidence>
<proteinExistence type="predicted"/>
<reference evidence="2 3" key="2">
    <citation type="journal article" date="2021" name="Syst. Appl. Microbiol.">
        <title>Phylogenetic classification of ten novel species belonging to the genus Bifidobacterium comprising B. phasiani sp. nov., B. pongonis sp. nov., B. saguinibicoloris sp. nov., B. colobi sp. nov., B. simiiventris sp. nov., B. santillanense sp. nov., B. miconis sp. nov., B. amazonense sp. nov., B. pluvialisilvae sp. nov., and B. miconisargentati sp. nov.</title>
        <authorList>
            <person name="Lugli G.A."/>
            <person name="Calvete-Torre I."/>
            <person name="Alessandri G."/>
            <person name="Milani C."/>
            <person name="Turroni F."/>
            <person name="Laiolo P."/>
            <person name="Ossiprandi M.C."/>
            <person name="Margolles A."/>
            <person name="Ruiz L."/>
            <person name="Ventura M."/>
        </authorList>
    </citation>
    <scope>NUCLEOTIDE SEQUENCE [LARGE SCALE GENOMIC DNA]</scope>
    <source>
        <strain evidence="2 3">MA1</strain>
    </source>
</reference>
<feature type="region of interest" description="Disordered" evidence="1">
    <location>
        <begin position="141"/>
        <end position="169"/>
    </location>
</feature>
<accession>A0ABS9VU91</accession>
<organism evidence="2 3">
    <name type="scientific">Bifidobacterium amazonense</name>
    <dbReference type="NCBI Taxonomy" id="2809027"/>
    <lineage>
        <taxon>Bacteria</taxon>
        <taxon>Bacillati</taxon>
        <taxon>Actinomycetota</taxon>
        <taxon>Actinomycetes</taxon>
        <taxon>Bifidobacteriales</taxon>
        <taxon>Bifidobacteriaceae</taxon>
        <taxon>Bifidobacterium</taxon>
    </lineage>
</organism>
<keyword evidence="2" id="KW-0378">Hydrolase</keyword>
<keyword evidence="2" id="KW-0067">ATP-binding</keyword>
<protein>
    <submittedName>
        <fullName evidence="2">Helicase</fullName>
    </submittedName>
</protein>
<name>A0ABS9VU91_9BIFI</name>
<dbReference type="Proteomes" id="UP000710815">
    <property type="component" value="Unassembled WGS sequence"/>
</dbReference>
<evidence type="ECO:0000256" key="1">
    <source>
        <dbReference type="SAM" id="MobiDB-lite"/>
    </source>
</evidence>
<comment type="caution">
    <text evidence="2">The sequence shown here is derived from an EMBL/GenBank/DDBJ whole genome shotgun (WGS) entry which is preliminary data.</text>
</comment>
<reference evidence="2 3" key="1">
    <citation type="journal article" date="2021" name="Environ. Microbiol.">
        <title>Genetic insights into the dark matter of the mammalian gut microbiota through targeted genome reconstruction.</title>
        <authorList>
            <person name="Lugli G.A."/>
            <person name="Alessandri G."/>
            <person name="Milani C."/>
            <person name="Viappiani A."/>
            <person name="Fontana F."/>
            <person name="Tarracchini C."/>
            <person name="Mancabelli L."/>
            <person name="Argentini C."/>
            <person name="Ruiz L."/>
            <person name="Margolles A."/>
            <person name="van Sinderen D."/>
            <person name="Turroni F."/>
            <person name="Ventura M."/>
        </authorList>
    </citation>
    <scope>NUCLEOTIDE SEQUENCE [LARGE SCALE GENOMIC DNA]</scope>
    <source>
        <strain evidence="2 3">MA1</strain>
    </source>
</reference>
<dbReference type="GO" id="GO:0004386">
    <property type="term" value="F:helicase activity"/>
    <property type="evidence" value="ECO:0007669"/>
    <property type="project" value="UniProtKB-KW"/>
</dbReference>
<sequence length="179" mass="19633">MFKPWQARYPKRIRMIDAPTAGGGEPPADPGTNDAGEHVDWEAKYHDAMKHSREWENRAKANSDAADRLKAMEDAKLSETEKLTKRAEAAEKALADMKTAQERLDWKTAAAKVTGVPVDLIRGATEEEINAHAEALKTYLSTVSKPTAPNVPNPSGTPKTKTGKDNPNSLLLRQLFGTN</sequence>